<dbReference type="OrthoDB" id="2475600at2759"/>
<proteinExistence type="predicted"/>
<protein>
    <submittedName>
        <fullName evidence="2">Uncharacterized protein</fullName>
    </submittedName>
</protein>
<sequence>MWNNYNLCPQTPPNPRPRQKTFNSNRQHINRRHRYNDPDYGPNKEHDLDNYMWFGADDADCSDQERYDQGEIE</sequence>
<name>A0A8H4A0I3_GIGMA</name>
<comment type="caution">
    <text evidence="2">The sequence shown here is derived from an EMBL/GenBank/DDBJ whole genome shotgun (WGS) entry which is preliminary data.</text>
</comment>
<dbReference type="Proteomes" id="UP000439903">
    <property type="component" value="Unassembled WGS sequence"/>
</dbReference>
<evidence type="ECO:0000313" key="3">
    <source>
        <dbReference type="Proteomes" id="UP000439903"/>
    </source>
</evidence>
<keyword evidence="3" id="KW-1185">Reference proteome</keyword>
<feature type="region of interest" description="Disordered" evidence="1">
    <location>
        <begin position="1"/>
        <end position="49"/>
    </location>
</feature>
<evidence type="ECO:0000256" key="1">
    <source>
        <dbReference type="SAM" id="MobiDB-lite"/>
    </source>
</evidence>
<dbReference type="AlphaFoldDB" id="A0A8H4A0I3"/>
<gene>
    <name evidence="2" type="ORF">F8M41_014844</name>
</gene>
<evidence type="ECO:0000313" key="2">
    <source>
        <dbReference type="EMBL" id="KAF0355700.1"/>
    </source>
</evidence>
<dbReference type="EMBL" id="WTPW01003055">
    <property type="protein sequence ID" value="KAF0355700.1"/>
    <property type="molecule type" value="Genomic_DNA"/>
</dbReference>
<reference evidence="2 3" key="1">
    <citation type="journal article" date="2019" name="Environ. Microbiol.">
        <title>At the nexus of three kingdoms: the genome of the mycorrhizal fungus Gigaspora margarita provides insights into plant, endobacterial and fungal interactions.</title>
        <authorList>
            <person name="Venice F."/>
            <person name="Ghignone S."/>
            <person name="Salvioli di Fossalunga A."/>
            <person name="Amselem J."/>
            <person name="Novero M."/>
            <person name="Xianan X."/>
            <person name="Sedzielewska Toro K."/>
            <person name="Morin E."/>
            <person name="Lipzen A."/>
            <person name="Grigoriev I.V."/>
            <person name="Henrissat B."/>
            <person name="Martin F.M."/>
            <person name="Bonfante P."/>
        </authorList>
    </citation>
    <scope>NUCLEOTIDE SEQUENCE [LARGE SCALE GENOMIC DNA]</scope>
    <source>
        <strain evidence="2 3">BEG34</strain>
    </source>
</reference>
<accession>A0A8H4A0I3</accession>
<organism evidence="2 3">
    <name type="scientific">Gigaspora margarita</name>
    <dbReference type="NCBI Taxonomy" id="4874"/>
    <lineage>
        <taxon>Eukaryota</taxon>
        <taxon>Fungi</taxon>
        <taxon>Fungi incertae sedis</taxon>
        <taxon>Mucoromycota</taxon>
        <taxon>Glomeromycotina</taxon>
        <taxon>Glomeromycetes</taxon>
        <taxon>Diversisporales</taxon>
        <taxon>Gigasporaceae</taxon>
        <taxon>Gigaspora</taxon>
    </lineage>
</organism>